<organism evidence="2 3">
    <name type="scientific">Coregonus suidteri</name>
    <dbReference type="NCBI Taxonomy" id="861788"/>
    <lineage>
        <taxon>Eukaryota</taxon>
        <taxon>Metazoa</taxon>
        <taxon>Chordata</taxon>
        <taxon>Craniata</taxon>
        <taxon>Vertebrata</taxon>
        <taxon>Euteleostomi</taxon>
        <taxon>Actinopterygii</taxon>
        <taxon>Neopterygii</taxon>
        <taxon>Teleostei</taxon>
        <taxon>Protacanthopterygii</taxon>
        <taxon>Salmoniformes</taxon>
        <taxon>Salmonidae</taxon>
        <taxon>Coregoninae</taxon>
        <taxon>Coregonus</taxon>
    </lineage>
</organism>
<comment type="caution">
    <text evidence="2">The sequence shown here is derived from an EMBL/GenBank/DDBJ whole genome shotgun (WGS) entry which is preliminary data.</text>
</comment>
<feature type="region of interest" description="Disordered" evidence="1">
    <location>
        <begin position="1"/>
        <end position="20"/>
    </location>
</feature>
<name>A0AAN8QX33_9TELE</name>
<accession>A0AAN8QX33</accession>
<evidence type="ECO:0000313" key="3">
    <source>
        <dbReference type="Proteomes" id="UP001356427"/>
    </source>
</evidence>
<sequence>RLSHTRKVKKSEVEDQRGVHTASSQIAVICSGVQVHLKTASICPSIPPSIHPFSNYQTLGP</sequence>
<dbReference type="AlphaFoldDB" id="A0AAN8QX33"/>
<evidence type="ECO:0000313" key="2">
    <source>
        <dbReference type="EMBL" id="KAK6319069.1"/>
    </source>
</evidence>
<evidence type="ECO:0000256" key="1">
    <source>
        <dbReference type="SAM" id="MobiDB-lite"/>
    </source>
</evidence>
<keyword evidence="3" id="KW-1185">Reference proteome</keyword>
<reference evidence="2 3" key="1">
    <citation type="submission" date="2021-04" db="EMBL/GenBank/DDBJ databases">
        <authorList>
            <person name="De Guttry C."/>
            <person name="Zahm M."/>
            <person name="Klopp C."/>
            <person name="Cabau C."/>
            <person name="Louis A."/>
            <person name="Berthelot C."/>
            <person name="Parey E."/>
            <person name="Roest Crollius H."/>
            <person name="Montfort J."/>
            <person name="Robinson-Rechavi M."/>
            <person name="Bucao C."/>
            <person name="Bouchez O."/>
            <person name="Gislard M."/>
            <person name="Lluch J."/>
            <person name="Milhes M."/>
            <person name="Lampietro C."/>
            <person name="Lopez Roques C."/>
            <person name="Donnadieu C."/>
            <person name="Braasch I."/>
            <person name="Desvignes T."/>
            <person name="Postlethwait J."/>
            <person name="Bobe J."/>
            <person name="Wedekind C."/>
            <person name="Guiguen Y."/>
        </authorList>
    </citation>
    <scope>NUCLEOTIDE SEQUENCE [LARGE SCALE GENOMIC DNA]</scope>
    <source>
        <strain evidence="2">Cs_M1</strain>
        <tissue evidence="2">Blood</tissue>
    </source>
</reference>
<protein>
    <submittedName>
        <fullName evidence="2">Uncharacterized protein</fullName>
    </submittedName>
</protein>
<dbReference type="EMBL" id="JAGTTL010000008">
    <property type="protein sequence ID" value="KAK6319069.1"/>
    <property type="molecule type" value="Genomic_DNA"/>
</dbReference>
<feature type="non-terminal residue" evidence="2">
    <location>
        <position position="1"/>
    </location>
</feature>
<proteinExistence type="predicted"/>
<dbReference type="Proteomes" id="UP001356427">
    <property type="component" value="Unassembled WGS sequence"/>
</dbReference>
<gene>
    <name evidence="2" type="ORF">J4Q44_G00102800</name>
</gene>